<evidence type="ECO:0000313" key="1">
    <source>
        <dbReference type="EMBL" id="CAB4132577.1"/>
    </source>
</evidence>
<reference evidence="1" key="1">
    <citation type="submission" date="2020-04" db="EMBL/GenBank/DDBJ databases">
        <authorList>
            <person name="Chiriac C."/>
            <person name="Salcher M."/>
            <person name="Ghai R."/>
            <person name="Kavagutti S V."/>
        </authorList>
    </citation>
    <scope>NUCLEOTIDE SEQUENCE</scope>
</reference>
<accession>A0A6J5LHP9</accession>
<proteinExistence type="predicted"/>
<dbReference type="EMBL" id="LR796262">
    <property type="protein sequence ID" value="CAB4132577.1"/>
    <property type="molecule type" value="Genomic_DNA"/>
</dbReference>
<organism evidence="1">
    <name type="scientific">uncultured Caudovirales phage</name>
    <dbReference type="NCBI Taxonomy" id="2100421"/>
    <lineage>
        <taxon>Viruses</taxon>
        <taxon>Duplodnaviria</taxon>
        <taxon>Heunggongvirae</taxon>
        <taxon>Uroviricota</taxon>
        <taxon>Caudoviricetes</taxon>
        <taxon>Peduoviridae</taxon>
        <taxon>Maltschvirus</taxon>
        <taxon>Maltschvirus maltsch</taxon>
    </lineage>
</organism>
<sequence length="161" mass="18721">MNQFANAFGAKFVENKDLLRIRSFELGGHTFKVKVPLTAEIEAMYERLKVVDEATVEKYYQEISKDFQDQEKHSNDPEVKYIDGDILIKDKSLKETAKNKLITENRITEFVRLMVPENKEFDMSEVKYSDIEELFPFAIQLELIEQIGNCISPNYQATKGK</sequence>
<name>A0A6J5LHP9_9CAUD</name>
<protein>
    <submittedName>
        <fullName evidence="1">Uncharacterized protein</fullName>
    </submittedName>
</protein>
<gene>
    <name evidence="1" type="ORF">UFOVP261_37</name>
</gene>